<gene>
    <name evidence="2" type="primary">embC</name>
    <name evidence="2" type="ORF">ERS007661_03564</name>
</gene>
<evidence type="ECO:0000259" key="1">
    <source>
        <dbReference type="Pfam" id="PF14896"/>
    </source>
</evidence>
<keyword evidence="2" id="KW-0328">Glycosyltransferase</keyword>
<sequence>MDHNGGGPLGITELLMRATTVASYLKDDWFRDWGALQRLTPYYPDAQPADLNLGTVTRSGLWSPAPLRRG</sequence>
<reference evidence="2 3" key="1">
    <citation type="submission" date="2015-03" db="EMBL/GenBank/DDBJ databases">
        <authorList>
            <consortium name="Pathogen Informatics"/>
        </authorList>
    </citation>
    <scope>NUCLEOTIDE SEQUENCE [LARGE SCALE GENOMIC DNA]</scope>
    <source>
        <strain evidence="2 3">D00501624</strain>
    </source>
</reference>
<dbReference type="Gene3D" id="3.40.190.160">
    <property type="match status" value="1"/>
</dbReference>
<name>A0A655FUI4_MYCTX</name>
<dbReference type="EMBL" id="CQQC01001630">
    <property type="protein sequence ID" value="CNW12031.1"/>
    <property type="molecule type" value="Genomic_DNA"/>
</dbReference>
<keyword evidence="2" id="KW-0808">Transferase</keyword>
<feature type="domain" description="Arabinosyltransferase C-terminal" evidence="1">
    <location>
        <begin position="1"/>
        <end position="68"/>
    </location>
</feature>
<evidence type="ECO:0000313" key="2">
    <source>
        <dbReference type="EMBL" id="CNW12031.1"/>
    </source>
</evidence>
<dbReference type="InterPro" id="IPR032731">
    <property type="entry name" value="Arabino_trans_C"/>
</dbReference>
<dbReference type="AlphaFoldDB" id="A0A655FUI4"/>
<evidence type="ECO:0000313" key="3">
    <source>
        <dbReference type="Proteomes" id="UP000039217"/>
    </source>
</evidence>
<dbReference type="Proteomes" id="UP000039217">
    <property type="component" value="Unassembled WGS sequence"/>
</dbReference>
<dbReference type="GO" id="GO:0016757">
    <property type="term" value="F:glycosyltransferase activity"/>
    <property type="evidence" value="ECO:0007669"/>
    <property type="project" value="UniProtKB-KW"/>
</dbReference>
<accession>A0A655FUI4</accession>
<protein>
    <submittedName>
        <fullName evidence="2">Membrane indolylacetylinositol arabinosyltransferase embC</fullName>
        <ecNumber evidence="2">2.4.2.-</ecNumber>
    </submittedName>
</protein>
<organism evidence="2 3">
    <name type="scientific">Mycobacterium tuberculosis</name>
    <dbReference type="NCBI Taxonomy" id="1773"/>
    <lineage>
        <taxon>Bacteria</taxon>
        <taxon>Bacillati</taxon>
        <taxon>Actinomycetota</taxon>
        <taxon>Actinomycetes</taxon>
        <taxon>Mycobacteriales</taxon>
        <taxon>Mycobacteriaceae</taxon>
        <taxon>Mycobacterium</taxon>
        <taxon>Mycobacterium tuberculosis complex</taxon>
    </lineage>
</organism>
<dbReference type="Pfam" id="PF14896">
    <property type="entry name" value="Arabino_trans_C"/>
    <property type="match status" value="1"/>
</dbReference>
<dbReference type="EC" id="2.4.2.-" evidence="2"/>
<proteinExistence type="predicted"/>